<accession>A0A6P6UU40</accession>
<dbReference type="PROSITE" id="PS50888">
    <property type="entry name" value="BHLH"/>
    <property type="match status" value="1"/>
</dbReference>
<sequence length="363" mass="40234">MEKDFGSWFHHPDSGREAPCLNYLGAPGDVGKQNSAACMNPYLNELYIDGTFPSFTFSGLPQSRASQPNGPCNWFDCLPRFWQSAPGLNSLQKEKLPSELTEKCGRTGIPTASTGCAQKKFLVFDQCDGQTTLIYNSGVGAPMQHPTSWNPKVPAAYDPLMEDLGMKKDMFSNFAPFTSYEHHEDNHGDDVETEMHEDTEELNALLYSDDENEYSDNDDDEVTSTGHSPSTMTEHGIQEWFEERGEEVASSASPTKRRKLLSGDYEVPSPVNALSSGKPRKVSEIEDDAESSCGNFDNQVWEESDSLSGKKRWRKEKIRETVSILQSIIPGGKGKDAVVVIDEAIHYLKSLKVKAKSLGLDAL</sequence>
<keyword evidence="2" id="KW-0805">Transcription regulation</keyword>
<dbReference type="InterPro" id="IPR037546">
    <property type="entry name" value="SAC51-like"/>
</dbReference>
<dbReference type="Pfam" id="PF23173">
    <property type="entry name" value="bHLH_SAC51"/>
    <property type="match status" value="1"/>
</dbReference>
<dbReference type="InterPro" id="IPR011598">
    <property type="entry name" value="bHLH_dom"/>
</dbReference>
<dbReference type="SUPFAM" id="SSF47459">
    <property type="entry name" value="HLH, helix-loop-helix DNA-binding domain"/>
    <property type="match status" value="1"/>
</dbReference>
<evidence type="ECO:0000313" key="8">
    <source>
        <dbReference type="RefSeq" id="XP_027094240.1"/>
    </source>
</evidence>
<feature type="compositionally biased region" description="Polar residues" evidence="5">
    <location>
        <begin position="223"/>
        <end position="233"/>
    </location>
</feature>
<evidence type="ECO:0000256" key="4">
    <source>
        <dbReference type="ARBA" id="ARBA00023242"/>
    </source>
</evidence>
<dbReference type="PANTHER" id="PTHR36066">
    <property type="entry name" value="TRANSCRIPTION FACTOR BHLH145"/>
    <property type="match status" value="1"/>
</dbReference>
<dbReference type="GO" id="GO:0046983">
    <property type="term" value="F:protein dimerization activity"/>
    <property type="evidence" value="ECO:0007669"/>
    <property type="project" value="InterPro"/>
</dbReference>
<reference evidence="8" key="2">
    <citation type="submission" date="2025-08" db="UniProtKB">
        <authorList>
            <consortium name="RefSeq"/>
        </authorList>
    </citation>
    <scope>IDENTIFICATION</scope>
    <source>
        <tissue evidence="8">Leaves</tissue>
    </source>
</reference>
<protein>
    <submittedName>
        <fullName evidence="8">Transcription factor bHLH143</fullName>
    </submittedName>
</protein>
<keyword evidence="7" id="KW-1185">Reference proteome</keyword>
<dbReference type="CDD" id="cd18917">
    <property type="entry name" value="bHLH_AtSAC51_like"/>
    <property type="match status" value="1"/>
</dbReference>
<dbReference type="AlphaFoldDB" id="A0A6P6UU40"/>
<feature type="region of interest" description="Disordered" evidence="5">
    <location>
        <begin position="211"/>
        <end position="234"/>
    </location>
</feature>
<dbReference type="Proteomes" id="UP001652660">
    <property type="component" value="Chromosome 10c"/>
</dbReference>
<dbReference type="GeneID" id="113714545"/>
<name>A0A6P6UU40_COFAR</name>
<dbReference type="PANTHER" id="PTHR36066:SF2">
    <property type="entry name" value="TRANSCRIPTION FACTOR BHLH145"/>
    <property type="match status" value="1"/>
</dbReference>
<evidence type="ECO:0000256" key="2">
    <source>
        <dbReference type="ARBA" id="ARBA00023015"/>
    </source>
</evidence>
<feature type="compositionally biased region" description="Acidic residues" evidence="5">
    <location>
        <begin position="211"/>
        <end position="222"/>
    </location>
</feature>
<organism evidence="7 8">
    <name type="scientific">Coffea arabica</name>
    <name type="common">Arabian coffee</name>
    <dbReference type="NCBI Taxonomy" id="13443"/>
    <lineage>
        <taxon>Eukaryota</taxon>
        <taxon>Viridiplantae</taxon>
        <taxon>Streptophyta</taxon>
        <taxon>Embryophyta</taxon>
        <taxon>Tracheophyta</taxon>
        <taxon>Spermatophyta</taxon>
        <taxon>Magnoliopsida</taxon>
        <taxon>eudicotyledons</taxon>
        <taxon>Gunneridae</taxon>
        <taxon>Pentapetalae</taxon>
        <taxon>asterids</taxon>
        <taxon>lamiids</taxon>
        <taxon>Gentianales</taxon>
        <taxon>Rubiaceae</taxon>
        <taxon>Ixoroideae</taxon>
        <taxon>Gardenieae complex</taxon>
        <taxon>Bertiereae - Coffeeae clade</taxon>
        <taxon>Coffeeae</taxon>
        <taxon>Coffea</taxon>
    </lineage>
</organism>
<gene>
    <name evidence="8" type="primary">LOC113714545</name>
</gene>
<evidence type="ECO:0000259" key="6">
    <source>
        <dbReference type="PROSITE" id="PS50888"/>
    </source>
</evidence>
<keyword evidence="3" id="KW-0804">Transcription</keyword>
<dbReference type="RefSeq" id="XP_027094240.1">
    <property type="nucleotide sequence ID" value="XM_027238439.2"/>
</dbReference>
<evidence type="ECO:0000256" key="5">
    <source>
        <dbReference type="SAM" id="MobiDB-lite"/>
    </source>
</evidence>
<dbReference type="GO" id="GO:0005634">
    <property type="term" value="C:nucleus"/>
    <property type="evidence" value="ECO:0007669"/>
    <property type="project" value="UniProtKB-SubCell"/>
</dbReference>
<comment type="subcellular location">
    <subcellularLocation>
        <location evidence="1">Nucleus</location>
    </subcellularLocation>
</comment>
<proteinExistence type="predicted"/>
<dbReference type="InterPro" id="IPR036638">
    <property type="entry name" value="HLH_DNA-bd_sf"/>
</dbReference>
<dbReference type="OrthoDB" id="777433at2759"/>
<reference evidence="7" key="1">
    <citation type="journal article" date="2025" name="Foods">
        <title>Unveiling the Microbial Signatures of Arabica Coffee Cherries: Insights into Ripeness Specific Diversity, Functional Traits, and Implications for Quality and Safety.</title>
        <authorList>
            <consortium name="RefSeq"/>
            <person name="Tenea G.N."/>
            <person name="Cifuentes V."/>
            <person name="Reyes P."/>
            <person name="Cevallos-Vallejos M."/>
        </authorList>
    </citation>
    <scope>NUCLEOTIDE SEQUENCE [LARGE SCALE GENOMIC DNA]</scope>
</reference>
<feature type="domain" description="BHLH" evidence="6">
    <location>
        <begin position="302"/>
        <end position="351"/>
    </location>
</feature>
<evidence type="ECO:0000313" key="7">
    <source>
        <dbReference type="Proteomes" id="UP001652660"/>
    </source>
</evidence>
<evidence type="ECO:0000256" key="3">
    <source>
        <dbReference type="ARBA" id="ARBA00023163"/>
    </source>
</evidence>
<evidence type="ECO:0000256" key="1">
    <source>
        <dbReference type="ARBA" id="ARBA00004123"/>
    </source>
</evidence>
<keyword evidence="4" id="KW-0539">Nucleus</keyword>